<sequence>MDPHTLSLFSTVGTIGFLINSSINVSRRIFELRDVEKQAKDVLEISNGMKKMLQHTRRLRRQKSQLLSTLEKDMIDTELGHAEKAVANLALLVEPARADMHIHNGNVTVATRGLFVLRDLPKITASLSRLQFAYYGLCTVMGILCNRGSVPTYPKHEVQPEPKYPPPSYEDSQFLNSKRHSVIFKEEPVELGIESAAEMRQATESTPVIEVTPAVLADGPDMSGLQVDWREQPRWQPGSEAIGQPQHQTHSAGRARTPDPDSTSGNPAAPRRRIGGRSRGQIWLTHRASFQDIEL</sequence>
<keyword evidence="3" id="KW-1185">Reference proteome</keyword>
<dbReference type="Proteomes" id="UP001175001">
    <property type="component" value="Unassembled WGS sequence"/>
</dbReference>
<protein>
    <submittedName>
        <fullName evidence="2">Uncharacterized protein</fullName>
    </submittedName>
</protein>
<dbReference type="EMBL" id="JAUJDW010000016">
    <property type="protein sequence ID" value="KAK0658791.1"/>
    <property type="molecule type" value="Genomic_DNA"/>
</dbReference>
<name>A0AA40D117_9PEZI</name>
<evidence type="ECO:0000313" key="2">
    <source>
        <dbReference type="EMBL" id="KAK0658791.1"/>
    </source>
</evidence>
<comment type="caution">
    <text evidence="2">The sequence shown here is derived from an EMBL/GenBank/DDBJ whole genome shotgun (WGS) entry which is preliminary data.</text>
</comment>
<gene>
    <name evidence="2" type="ORF">DIS24_g4515</name>
</gene>
<accession>A0AA40D117</accession>
<organism evidence="2 3">
    <name type="scientific">Lasiodiplodia hormozganensis</name>
    <dbReference type="NCBI Taxonomy" id="869390"/>
    <lineage>
        <taxon>Eukaryota</taxon>
        <taxon>Fungi</taxon>
        <taxon>Dikarya</taxon>
        <taxon>Ascomycota</taxon>
        <taxon>Pezizomycotina</taxon>
        <taxon>Dothideomycetes</taxon>
        <taxon>Dothideomycetes incertae sedis</taxon>
        <taxon>Botryosphaeriales</taxon>
        <taxon>Botryosphaeriaceae</taxon>
        <taxon>Lasiodiplodia</taxon>
    </lineage>
</organism>
<evidence type="ECO:0000256" key="1">
    <source>
        <dbReference type="SAM" id="MobiDB-lite"/>
    </source>
</evidence>
<evidence type="ECO:0000313" key="3">
    <source>
        <dbReference type="Proteomes" id="UP001175001"/>
    </source>
</evidence>
<proteinExistence type="predicted"/>
<dbReference type="AlphaFoldDB" id="A0AA40D117"/>
<reference evidence="2" key="1">
    <citation type="submission" date="2023-06" db="EMBL/GenBank/DDBJ databases">
        <title>Multi-omics analyses reveal the molecular pathogenesis toolkit of Lasiodiplodia hormozganensis, a cross-kingdom pathogen.</title>
        <authorList>
            <person name="Felix C."/>
            <person name="Meneses R."/>
            <person name="Goncalves M.F.M."/>
            <person name="Tilleman L."/>
            <person name="Duarte A.S."/>
            <person name="Jorrin-Novo J.V."/>
            <person name="Van De Peer Y."/>
            <person name="Deforce D."/>
            <person name="Van Nieuwerburgh F."/>
            <person name="Esteves A.C."/>
            <person name="Alves A."/>
        </authorList>
    </citation>
    <scope>NUCLEOTIDE SEQUENCE</scope>
    <source>
        <strain evidence="2">CBS 339.90</strain>
    </source>
</reference>
<feature type="region of interest" description="Disordered" evidence="1">
    <location>
        <begin position="236"/>
        <end position="282"/>
    </location>
</feature>